<name>A0A8J7Z8A4_9CYAN</name>
<dbReference type="InterPro" id="IPR027417">
    <property type="entry name" value="P-loop_NTPase"/>
</dbReference>
<dbReference type="GO" id="GO:0022857">
    <property type="term" value="F:transmembrane transporter activity"/>
    <property type="evidence" value="ECO:0007669"/>
    <property type="project" value="TreeGrafter"/>
</dbReference>
<evidence type="ECO:0000313" key="6">
    <source>
        <dbReference type="Proteomes" id="UP000646053"/>
    </source>
</evidence>
<dbReference type="InterPro" id="IPR015856">
    <property type="entry name" value="ABC_transpr_CbiO/EcfA_su"/>
</dbReference>
<dbReference type="InterPro" id="IPR015854">
    <property type="entry name" value="ABC_transpr_LolD-like"/>
</dbReference>
<keyword evidence="3 5" id="KW-0067">ATP-binding</keyword>
<sequence>MLRSLSFNVSKGERIAIVGASGSGKTSLLKLLNRLSDPTQGLLYFEGKPFSQIPAISLRQQIILVSQEPKLLGMTVQQAIEYPLKLRGLPQREVEQRVNEGIERLQIPRDWLERTELQMSVGERQWVAIARAFVCQPAILALDEPTASLDARRQDQLLKLLSDLPQTVLVATHNLDFAAQCCLRVLHLHRGELIHNEASDRVDWQELRDAIAHVEAEESAEWD</sequence>
<organism evidence="5 6">
    <name type="scientific">Myxacorys almedinensis A</name>
    <dbReference type="NCBI Taxonomy" id="2690445"/>
    <lineage>
        <taxon>Bacteria</taxon>
        <taxon>Bacillati</taxon>
        <taxon>Cyanobacteriota</taxon>
        <taxon>Cyanophyceae</taxon>
        <taxon>Leptolyngbyales</taxon>
        <taxon>Leptolyngbyaceae</taxon>
        <taxon>Myxacorys</taxon>
        <taxon>Myxacorys almedinensis</taxon>
    </lineage>
</organism>
<reference evidence="5" key="1">
    <citation type="submission" date="2019-12" db="EMBL/GenBank/DDBJ databases">
        <title>High-Quality draft genome sequences of three cyanobacteria isolated from the limestone walls of the Old Cathedral of Coimbra.</title>
        <authorList>
            <person name="Tiago I."/>
            <person name="Soares F."/>
            <person name="Portugal A."/>
        </authorList>
    </citation>
    <scope>NUCLEOTIDE SEQUENCE</scope>
    <source>
        <strain evidence="5">A</strain>
    </source>
</reference>
<accession>A0A8J7Z8A4</accession>
<keyword evidence="6" id="KW-1185">Reference proteome</keyword>
<feature type="domain" description="ABC transporter" evidence="4">
    <location>
        <begin position="1"/>
        <end position="215"/>
    </location>
</feature>
<protein>
    <submittedName>
        <fullName evidence="5">ATP-binding cassette domain-containing protein</fullName>
    </submittedName>
</protein>
<dbReference type="AlphaFoldDB" id="A0A8J7Z8A4"/>
<dbReference type="SMART" id="SM00382">
    <property type="entry name" value="AAA"/>
    <property type="match status" value="1"/>
</dbReference>
<evidence type="ECO:0000256" key="3">
    <source>
        <dbReference type="ARBA" id="ARBA00022840"/>
    </source>
</evidence>
<dbReference type="EMBL" id="WVIE01000014">
    <property type="protein sequence ID" value="NDJ18223.1"/>
    <property type="molecule type" value="Genomic_DNA"/>
</dbReference>
<evidence type="ECO:0000313" key="5">
    <source>
        <dbReference type="EMBL" id="NDJ18223.1"/>
    </source>
</evidence>
<dbReference type="PROSITE" id="PS50893">
    <property type="entry name" value="ABC_TRANSPORTER_2"/>
    <property type="match status" value="1"/>
</dbReference>
<dbReference type="SUPFAM" id="SSF52540">
    <property type="entry name" value="P-loop containing nucleoside triphosphate hydrolases"/>
    <property type="match status" value="1"/>
</dbReference>
<proteinExistence type="predicted"/>
<evidence type="ECO:0000256" key="2">
    <source>
        <dbReference type="ARBA" id="ARBA00022741"/>
    </source>
</evidence>
<dbReference type="PANTHER" id="PTHR24220">
    <property type="entry name" value="IMPORT ATP-BINDING PROTEIN"/>
    <property type="match status" value="1"/>
</dbReference>
<evidence type="ECO:0000256" key="1">
    <source>
        <dbReference type="ARBA" id="ARBA00022448"/>
    </source>
</evidence>
<dbReference type="Gene3D" id="3.40.50.300">
    <property type="entry name" value="P-loop containing nucleotide triphosphate hydrolases"/>
    <property type="match status" value="1"/>
</dbReference>
<dbReference type="InterPro" id="IPR003439">
    <property type="entry name" value="ABC_transporter-like_ATP-bd"/>
</dbReference>
<keyword evidence="2" id="KW-0547">Nucleotide-binding</keyword>
<keyword evidence="1" id="KW-0813">Transport</keyword>
<dbReference type="GO" id="GO:0016887">
    <property type="term" value="F:ATP hydrolysis activity"/>
    <property type="evidence" value="ECO:0007669"/>
    <property type="project" value="InterPro"/>
</dbReference>
<dbReference type="Proteomes" id="UP000646053">
    <property type="component" value="Unassembled WGS sequence"/>
</dbReference>
<dbReference type="Pfam" id="PF00005">
    <property type="entry name" value="ABC_tran"/>
    <property type="match status" value="1"/>
</dbReference>
<dbReference type="InterPro" id="IPR003593">
    <property type="entry name" value="AAA+_ATPase"/>
</dbReference>
<gene>
    <name evidence="5" type="ORF">GS601_13135</name>
</gene>
<dbReference type="GO" id="GO:0005524">
    <property type="term" value="F:ATP binding"/>
    <property type="evidence" value="ECO:0007669"/>
    <property type="project" value="UniProtKB-KW"/>
</dbReference>
<dbReference type="CDD" id="cd03225">
    <property type="entry name" value="ABC_cobalt_CbiO_domain1"/>
    <property type="match status" value="1"/>
</dbReference>
<comment type="caution">
    <text evidence="5">The sequence shown here is derived from an EMBL/GenBank/DDBJ whole genome shotgun (WGS) entry which is preliminary data.</text>
</comment>
<dbReference type="GO" id="GO:0005886">
    <property type="term" value="C:plasma membrane"/>
    <property type="evidence" value="ECO:0007669"/>
    <property type="project" value="TreeGrafter"/>
</dbReference>
<evidence type="ECO:0000259" key="4">
    <source>
        <dbReference type="PROSITE" id="PS50893"/>
    </source>
</evidence>